<dbReference type="Gene3D" id="3.30.1540.10">
    <property type="entry name" value="formyl-coa transferase, domain 3"/>
    <property type="match status" value="1"/>
</dbReference>
<dbReference type="InterPro" id="IPR003673">
    <property type="entry name" value="CoA-Trfase_fam_III"/>
</dbReference>
<dbReference type="PANTHER" id="PTHR48207">
    <property type="entry name" value="SUCCINATE--HYDROXYMETHYLGLUTARATE COA-TRANSFERASE"/>
    <property type="match status" value="1"/>
</dbReference>
<organism evidence="2 3">
    <name type="scientific">Rhodococcus rhodochrous</name>
    <dbReference type="NCBI Taxonomy" id="1829"/>
    <lineage>
        <taxon>Bacteria</taxon>
        <taxon>Bacillati</taxon>
        <taxon>Actinomycetota</taxon>
        <taxon>Actinomycetes</taxon>
        <taxon>Mycobacteriales</taxon>
        <taxon>Nocardiaceae</taxon>
        <taxon>Rhodococcus</taxon>
    </lineage>
</organism>
<reference evidence="2 3" key="1">
    <citation type="journal article" date="2021" name="Front. Microbiol.">
        <title>Bacterial Transformation of Aromatic Monomers in Softwood Black Liquor.</title>
        <authorList>
            <person name="Navas L.E."/>
            <person name="Dexter G."/>
            <person name="Liu J."/>
            <person name="Levy-Booth D."/>
            <person name="Cho M."/>
            <person name="Jang S.K."/>
            <person name="Mansfield S.D."/>
            <person name="Renneckar S."/>
            <person name="Mohn W.W."/>
            <person name="Eltis L.D."/>
        </authorList>
    </citation>
    <scope>NUCLEOTIDE SEQUENCE [LARGE SCALE GENOMIC DNA]</scope>
    <source>
        <strain evidence="2 3">GD02</strain>
    </source>
</reference>
<dbReference type="Pfam" id="PF02515">
    <property type="entry name" value="CoA_transf_3"/>
    <property type="match status" value="1"/>
</dbReference>
<evidence type="ECO:0000256" key="1">
    <source>
        <dbReference type="ARBA" id="ARBA00022679"/>
    </source>
</evidence>
<proteinExistence type="predicted"/>
<geneLocation type="plasmid" evidence="2 3">
    <name>pGD02.2.1</name>
</geneLocation>
<dbReference type="GO" id="GO:0008410">
    <property type="term" value="F:CoA-transferase activity"/>
    <property type="evidence" value="ECO:0007669"/>
    <property type="project" value="TreeGrafter"/>
</dbReference>
<dbReference type="Proteomes" id="UP001162740">
    <property type="component" value="Plasmid pGD02.2.1"/>
</dbReference>
<dbReference type="SUPFAM" id="SSF89796">
    <property type="entry name" value="CoA-transferase family III (CaiB/BaiF)"/>
    <property type="match status" value="1"/>
</dbReference>
<sequence>MTELPLSGVTVVAMEQAVAVPFATRQLADLGARVIKIERPESGDFARGYDDKVRGLSSAFVWLNRGKESIELDTKSSAGKRTLAALLERADVFLHNISPNAARRQGIDSQTLSAAYPGLICGSVSGYGTTGPMAEAKAYDLLIQGETGLMSLNGDEENFAKVGISVADIAAGMYTFSGVLAAIHHRSRTGEALPVDVSLFDSLTEWLSYPMYYTQYGGVPPRRMGTSHATIAPYGGFTTADGQRVLLAVQNDREWKRFCRDVLERIDLADSPRFNSHSSRVEHREELDAIVAERISKLDLTTVEKRLECAEVAFARMNTIDQLHHHEQLRGRGRWVSTDSEVGPLNTLLPPWFPSGVLPEFGRIPTLGEHTDEVLAWLGLSDASNRDESILSAAPAAAPTK</sequence>
<gene>
    <name evidence="2" type="ORF">KUM34_028745</name>
</gene>
<dbReference type="EMBL" id="CP083975">
    <property type="protein sequence ID" value="UZF48325.1"/>
    <property type="molecule type" value="Genomic_DNA"/>
</dbReference>
<dbReference type="PANTHER" id="PTHR48207:SF3">
    <property type="entry name" value="SUCCINATE--HYDROXYMETHYLGLUTARATE COA-TRANSFERASE"/>
    <property type="match status" value="1"/>
</dbReference>
<evidence type="ECO:0000313" key="3">
    <source>
        <dbReference type="Proteomes" id="UP001162740"/>
    </source>
</evidence>
<dbReference type="RefSeq" id="WP_229581261.1">
    <property type="nucleotide sequence ID" value="NZ_CP083975.1"/>
</dbReference>
<evidence type="ECO:0000313" key="2">
    <source>
        <dbReference type="EMBL" id="UZF48325.1"/>
    </source>
</evidence>
<dbReference type="Gene3D" id="3.40.50.10540">
    <property type="entry name" value="Crotonobetainyl-coa:carnitine coa-transferase, domain 1"/>
    <property type="match status" value="1"/>
</dbReference>
<name>A0AA46X2M4_RHORH</name>
<dbReference type="InterPro" id="IPR044855">
    <property type="entry name" value="CoA-Trfase_III_dom3_sf"/>
</dbReference>
<dbReference type="AlphaFoldDB" id="A0AA46X2M4"/>
<dbReference type="InterPro" id="IPR050483">
    <property type="entry name" value="CoA-transferase_III_domain"/>
</dbReference>
<dbReference type="InterPro" id="IPR023606">
    <property type="entry name" value="CoA-Trfase_III_dom_1_sf"/>
</dbReference>
<keyword evidence="2" id="KW-0614">Plasmid</keyword>
<protein>
    <submittedName>
        <fullName evidence="2">CoA transferase</fullName>
    </submittedName>
</protein>
<keyword evidence="1 2" id="KW-0808">Transferase</keyword>
<accession>A0AA46X2M4</accession>